<gene>
    <name evidence="1" type="ORF">IA54_006690</name>
</gene>
<protein>
    <submittedName>
        <fullName evidence="1">Uncharacterized protein</fullName>
    </submittedName>
</protein>
<dbReference type="AlphaFoldDB" id="A0A1V9H5N8"/>
<evidence type="ECO:0000313" key="1">
    <source>
        <dbReference type="EMBL" id="OQP78146.1"/>
    </source>
</evidence>
<organism evidence="1 2">
    <name type="scientific">Xanthomonas phaseoli pv. syngonii LMG 9055</name>
    <dbReference type="NCBI Taxonomy" id="1437878"/>
    <lineage>
        <taxon>Bacteria</taxon>
        <taxon>Pseudomonadati</taxon>
        <taxon>Pseudomonadota</taxon>
        <taxon>Gammaproteobacteria</taxon>
        <taxon>Lysobacterales</taxon>
        <taxon>Lysobacteraceae</taxon>
        <taxon>Xanthomonas</taxon>
    </lineage>
</organism>
<dbReference type="EMBL" id="JPUO02000170">
    <property type="protein sequence ID" value="OQP78146.1"/>
    <property type="molecule type" value="Genomic_DNA"/>
</dbReference>
<accession>A0A1V9H5N8</accession>
<sequence length="95" mass="10556">MLGAERTIEIGFADVRRSHQILFALNQIDRHGELRPECAQVDLRAHAVACQPDELQEGSVFPSRIGCAVVGRVVLRCEGEPVFRWRVGTQGFVLA</sequence>
<reference evidence="1 2" key="1">
    <citation type="journal article" date="2016" name="Plant Pathol.">
        <title>Genetic characterization of strains named as Xanthomonas axonopodis pv. dieffenbachiae leads to a taxonomic revision of the X. axonopodis species complex.</title>
        <authorList>
            <person name="Constantin E.C."/>
            <person name="Cleenwerck I."/>
            <person name="Maes M."/>
            <person name="Baeyen S."/>
            <person name="Van Malderghem C."/>
            <person name="De Vos P."/>
            <person name="Cottyn B."/>
        </authorList>
    </citation>
    <scope>NUCLEOTIDE SEQUENCE [LARGE SCALE GENOMIC DNA]</scope>
    <source>
        <strain evidence="2">LMG9055</strain>
    </source>
</reference>
<comment type="caution">
    <text evidence="1">The sequence shown here is derived from an EMBL/GenBank/DDBJ whole genome shotgun (WGS) entry which is preliminary data.</text>
</comment>
<reference evidence="1 2" key="2">
    <citation type="journal article" date="2017" name="Plant Pathol.">
        <title>Pathogenicity and virulence gene content of Xanthomonas strains infecting Araceae, formerly known as Xanthomonas axonopodis pv. dieffenbachiae.</title>
        <authorList>
            <person name="Constantin E.C."/>
            <person name="Haegeman A."/>
            <person name="Van Vaerenbergh J."/>
            <person name="Baeyen S."/>
            <person name="Van Malderghem C."/>
            <person name="Maes M."/>
            <person name="Cottyn B."/>
        </authorList>
    </citation>
    <scope>NUCLEOTIDE SEQUENCE [LARGE SCALE GENOMIC DNA]</scope>
    <source>
        <strain evidence="2">LMG9055</strain>
    </source>
</reference>
<proteinExistence type="predicted"/>
<name>A0A1V9H5N8_9XANT</name>
<evidence type="ECO:0000313" key="2">
    <source>
        <dbReference type="Proteomes" id="UP000050343"/>
    </source>
</evidence>
<dbReference type="Proteomes" id="UP000050343">
    <property type="component" value="Unassembled WGS sequence"/>
</dbReference>